<evidence type="ECO:0000313" key="4">
    <source>
        <dbReference type="Proteomes" id="UP000184334"/>
    </source>
</evidence>
<name>A0A1M5A6P9_MARH1</name>
<sequence length="538" mass="63219">MKYTSNHEKLNISEKLDENKIFINGNNFNFIASNVKSEKYEFLRDELKNFLLKKKEILNDKVEIIMLEYELTKPLISSELVYIDLRYWKNGIIDDNRFPRDKYTGLFYYPASSLKGMLRDAAEYDEFYKRIENKYVESKNEYKEIYNYLFGEIKNDDDGNAGNLRVYPIFFKRTKIEHFTPLDENRTPKLPLSVEAIPEKEKFYIFLEILLKDKKYEYNDIIKELIDFLFTEIGIGSKNRLGYGRAKKIGEVSDAYKGKYENINFKLGMEDKKYGLKEIKVEFISLDNIHISSGEYKMEYIDDFVIKDKHGIPFIPSTSFKGALRNAFVNLDFKNIKEIFGNEHDNDNIKKGTVYFNDLKIKYFPVSITEYEVFYYLNNKKRDEYRVEFNSSIKITSKVIYIKKSNKKIDFNENIKINGVTIKTKKIDKDKYLVSPQDYYYLINNNMVIKHSNKIDKDSGTASGKDGNIFIYELIPRGTIFETSIIIDNGKLNIEEAEIEELFKKAFLYLSTAGIGGKKSRGSGRIVPLRFYYNSKGE</sequence>
<organism evidence="3 4">
    <name type="scientific">Marinitoga hydrogenitolerans (strain DSM 16785 / JCM 12826 / AT1271)</name>
    <dbReference type="NCBI Taxonomy" id="1122195"/>
    <lineage>
        <taxon>Bacteria</taxon>
        <taxon>Thermotogati</taxon>
        <taxon>Thermotogota</taxon>
        <taxon>Thermotogae</taxon>
        <taxon>Petrotogales</taxon>
        <taxon>Petrotogaceae</taxon>
        <taxon>Marinitoga</taxon>
    </lineage>
</organism>
<dbReference type="InterPro" id="IPR013410">
    <property type="entry name" value="CRISPR-assoc_RAMP_Cmr4"/>
</dbReference>
<dbReference type="PANTHER" id="PTHR36700">
    <property type="entry name" value="CRISPR SYSTEM CMR SUBUNIT CMR4"/>
    <property type="match status" value="1"/>
</dbReference>
<dbReference type="PANTHER" id="PTHR36700:SF1">
    <property type="entry name" value="CRISPR SYSTEM CMR SUBUNIT CMR4"/>
    <property type="match status" value="1"/>
</dbReference>
<accession>A0A1M5A6P9</accession>
<feature type="domain" description="CRISPR type III-associated protein" evidence="2">
    <location>
        <begin position="94"/>
        <end position="246"/>
    </location>
</feature>
<evidence type="ECO:0000259" key="2">
    <source>
        <dbReference type="Pfam" id="PF03787"/>
    </source>
</evidence>
<dbReference type="Pfam" id="PF03787">
    <property type="entry name" value="RAMPs"/>
    <property type="match status" value="2"/>
</dbReference>
<proteinExistence type="predicted"/>
<dbReference type="AlphaFoldDB" id="A0A1M5A6P9"/>
<evidence type="ECO:0000313" key="3">
    <source>
        <dbReference type="EMBL" id="SHF25706.1"/>
    </source>
</evidence>
<dbReference type="Proteomes" id="UP000184334">
    <property type="component" value="Unassembled WGS sequence"/>
</dbReference>
<dbReference type="STRING" id="1122195.SAMN02745164_02109"/>
<dbReference type="InterPro" id="IPR005537">
    <property type="entry name" value="RAMP_III_fam"/>
</dbReference>
<evidence type="ECO:0000256" key="1">
    <source>
        <dbReference type="ARBA" id="ARBA00023118"/>
    </source>
</evidence>
<comment type="caution">
    <text evidence="3">The sequence shown here is derived from an EMBL/GenBank/DDBJ whole genome shotgun (WGS) entry which is preliminary data.</text>
</comment>
<keyword evidence="4" id="KW-1185">Reference proteome</keyword>
<gene>
    <name evidence="3" type="ORF">SAMN02745164_02109</name>
</gene>
<keyword evidence="1" id="KW-0051">Antiviral defense</keyword>
<dbReference type="CDD" id="cd09726">
    <property type="entry name" value="RAMP_I_III"/>
    <property type="match status" value="1"/>
</dbReference>
<dbReference type="EMBL" id="FQUI01000053">
    <property type="protein sequence ID" value="SHF25706.1"/>
    <property type="molecule type" value="Genomic_DNA"/>
</dbReference>
<dbReference type="GO" id="GO:0051607">
    <property type="term" value="P:defense response to virus"/>
    <property type="evidence" value="ECO:0007669"/>
    <property type="project" value="UniProtKB-KW"/>
</dbReference>
<protein>
    <submittedName>
        <fullName evidence="3">CRISPR/Cas system CMR subunit Cmr4, Cas7 group, RAMP superfamily</fullName>
    </submittedName>
</protein>
<reference evidence="3" key="1">
    <citation type="submission" date="2016-11" db="EMBL/GenBank/DDBJ databases">
        <authorList>
            <person name="Varghese N."/>
            <person name="Submissions S."/>
        </authorList>
    </citation>
    <scope>NUCLEOTIDE SEQUENCE [LARGE SCALE GENOMIC DNA]</scope>
    <source>
        <strain evidence="3">DSM 16785</strain>
    </source>
</reference>
<feature type="domain" description="CRISPR type III-associated protein" evidence="2">
    <location>
        <begin position="302"/>
        <end position="526"/>
    </location>
</feature>